<gene>
    <name evidence="3" type="ORF">BXT89_06565</name>
</gene>
<reference evidence="3 4" key="1">
    <citation type="submission" date="2017-01" db="EMBL/GenBank/DDBJ databases">
        <title>Draft genome sequence of Pseudomonas pachastrellae type strain CCUG 46540T from a deep sea.</title>
        <authorList>
            <person name="Gomila M."/>
            <person name="Mulet M."/>
            <person name="Lalucat J."/>
            <person name="Garcia-Valdes E."/>
        </authorList>
    </citation>
    <scope>NUCLEOTIDE SEQUENCE [LARGE SCALE GENOMIC DNA]</scope>
    <source>
        <strain evidence="3 4">CCUG 46540</strain>
    </source>
</reference>
<dbReference type="AlphaFoldDB" id="A0A1S8DIX8"/>
<dbReference type="Gene3D" id="3.90.1150.10">
    <property type="entry name" value="Aspartate Aminotransferase, domain 1"/>
    <property type="match status" value="1"/>
</dbReference>
<dbReference type="InterPro" id="IPR015421">
    <property type="entry name" value="PyrdxlP-dep_Trfase_major"/>
</dbReference>
<dbReference type="EMBL" id="MUBC01000011">
    <property type="protein sequence ID" value="ONM44602.1"/>
    <property type="molecule type" value="Genomic_DNA"/>
</dbReference>
<proteinExistence type="predicted"/>
<dbReference type="InterPro" id="IPR015422">
    <property type="entry name" value="PyrdxlP-dep_Trfase_small"/>
</dbReference>
<dbReference type="Proteomes" id="UP000242847">
    <property type="component" value="Unassembled WGS sequence"/>
</dbReference>
<name>A0A1S8DIX8_9GAMM</name>
<keyword evidence="1" id="KW-0663">Pyridoxal phosphate</keyword>
<dbReference type="SUPFAM" id="SSF53383">
    <property type="entry name" value="PLP-dependent transferases"/>
    <property type="match status" value="1"/>
</dbReference>
<dbReference type="Pfam" id="PF00266">
    <property type="entry name" value="Aminotran_5"/>
    <property type="match status" value="1"/>
</dbReference>
<keyword evidence="3" id="KW-0032">Aminotransferase</keyword>
<comment type="caution">
    <text evidence="3">The sequence shown here is derived from an EMBL/GenBank/DDBJ whole genome shotgun (WGS) entry which is preliminary data.</text>
</comment>
<protein>
    <submittedName>
        <fullName evidence="3">Class V aminotransferase</fullName>
    </submittedName>
</protein>
<dbReference type="PANTHER" id="PTHR43586">
    <property type="entry name" value="CYSTEINE DESULFURASE"/>
    <property type="match status" value="1"/>
</dbReference>
<feature type="domain" description="Aminotransferase class V" evidence="2">
    <location>
        <begin position="19"/>
        <end position="345"/>
    </location>
</feature>
<sequence>MIDNHRWQAEFPQANGLCYLNHAAVAPWPKRAADAVSAFASENLQQGAQDYPRWSRAERTLRDQLRTLLNALHSDDIALVKNTSEALSFVAQGVDWQVGDQVIISNQEFPSNRLPWEALAERGVEVVAVELGAEPEQALIDAMGPGTRLLSISSVQYGTGLRLDLPRLGNACRERGVLFCVDAIQTLGAQPFDVQQIDCDFAMADGHKWLLAPEGLGVFFCHARVRDQLQLTQHGWHMVDAIGDYDRVDWRPARSARRFEAGSPNTLAQQAMSASLSLLLEADMNWVAAQLDARVCLLAERLQALPGVKVLSDLRAGRRSGIITFAVAGQDHKALHKALMDRGVVCALRGGGIRWSPHFYTPQSTLESALAQLAELITQTSDNNPSR</sequence>
<accession>A0A1S8DIX8</accession>
<evidence type="ECO:0000259" key="2">
    <source>
        <dbReference type="Pfam" id="PF00266"/>
    </source>
</evidence>
<dbReference type="STRING" id="254161.SAMN05216256_11830"/>
<dbReference type="PANTHER" id="PTHR43586:SF15">
    <property type="entry name" value="BLR3095 PROTEIN"/>
    <property type="match status" value="1"/>
</dbReference>
<evidence type="ECO:0000313" key="4">
    <source>
        <dbReference type="Proteomes" id="UP000242847"/>
    </source>
</evidence>
<keyword evidence="4" id="KW-1185">Reference proteome</keyword>
<dbReference type="OrthoDB" id="9764293at2"/>
<organism evidence="3 4">
    <name type="scientific">Halopseudomonas pachastrellae</name>
    <dbReference type="NCBI Taxonomy" id="254161"/>
    <lineage>
        <taxon>Bacteria</taxon>
        <taxon>Pseudomonadati</taxon>
        <taxon>Pseudomonadota</taxon>
        <taxon>Gammaproteobacteria</taxon>
        <taxon>Pseudomonadales</taxon>
        <taxon>Pseudomonadaceae</taxon>
        <taxon>Halopseudomonas</taxon>
    </lineage>
</organism>
<evidence type="ECO:0000256" key="1">
    <source>
        <dbReference type="ARBA" id="ARBA00022898"/>
    </source>
</evidence>
<dbReference type="InterPro" id="IPR015424">
    <property type="entry name" value="PyrdxlP-dep_Trfase"/>
</dbReference>
<dbReference type="Gene3D" id="3.40.640.10">
    <property type="entry name" value="Type I PLP-dependent aspartate aminotransferase-like (Major domain)"/>
    <property type="match status" value="1"/>
</dbReference>
<dbReference type="RefSeq" id="WP_083725900.1">
    <property type="nucleotide sequence ID" value="NZ_FOUD01000018.1"/>
</dbReference>
<dbReference type="GO" id="GO:0008483">
    <property type="term" value="F:transaminase activity"/>
    <property type="evidence" value="ECO:0007669"/>
    <property type="project" value="UniProtKB-KW"/>
</dbReference>
<dbReference type="InterPro" id="IPR000192">
    <property type="entry name" value="Aminotrans_V_dom"/>
</dbReference>
<evidence type="ECO:0000313" key="3">
    <source>
        <dbReference type="EMBL" id="ONM44602.1"/>
    </source>
</evidence>
<keyword evidence="3" id="KW-0808">Transferase</keyword>